<dbReference type="SUPFAM" id="SSF53335">
    <property type="entry name" value="S-adenosyl-L-methionine-dependent methyltransferases"/>
    <property type="match status" value="1"/>
</dbReference>
<accession>A0A6J7CU51</accession>
<dbReference type="Pfam" id="PF01209">
    <property type="entry name" value="Ubie_methyltran"/>
    <property type="match status" value="1"/>
</dbReference>
<protein>
    <submittedName>
        <fullName evidence="1">Unannotated protein</fullName>
    </submittedName>
</protein>
<evidence type="ECO:0000313" key="1">
    <source>
        <dbReference type="EMBL" id="CAB4860358.1"/>
    </source>
</evidence>
<dbReference type="PANTHER" id="PTHR43591:SF24">
    <property type="entry name" value="2-METHOXY-6-POLYPRENYL-1,4-BENZOQUINOL METHYLASE, MITOCHONDRIAL"/>
    <property type="match status" value="1"/>
</dbReference>
<dbReference type="GO" id="GO:0008168">
    <property type="term" value="F:methyltransferase activity"/>
    <property type="evidence" value="ECO:0007669"/>
    <property type="project" value="TreeGrafter"/>
</dbReference>
<proteinExistence type="predicted"/>
<organism evidence="1">
    <name type="scientific">freshwater metagenome</name>
    <dbReference type="NCBI Taxonomy" id="449393"/>
    <lineage>
        <taxon>unclassified sequences</taxon>
        <taxon>metagenomes</taxon>
        <taxon>ecological metagenomes</taxon>
    </lineage>
</organism>
<dbReference type="AlphaFoldDB" id="A0A6J7CU51"/>
<name>A0A6J7CU51_9ZZZZ</name>
<reference evidence="1" key="1">
    <citation type="submission" date="2020-05" db="EMBL/GenBank/DDBJ databases">
        <authorList>
            <person name="Chiriac C."/>
            <person name="Salcher M."/>
            <person name="Ghai R."/>
            <person name="Kavagutti S V."/>
        </authorList>
    </citation>
    <scope>NUCLEOTIDE SEQUENCE</scope>
</reference>
<gene>
    <name evidence="1" type="ORF">UFOPK3376_00225</name>
</gene>
<dbReference type="Gene3D" id="3.40.50.150">
    <property type="entry name" value="Vaccinia Virus protein VP39"/>
    <property type="match status" value="1"/>
</dbReference>
<dbReference type="PANTHER" id="PTHR43591">
    <property type="entry name" value="METHYLTRANSFERASE"/>
    <property type="match status" value="1"/>
</dbReference>
<dbReference type="CDD" id="cd02440">
    <property type="entry name" value="AdoMet_MTases"/>
    <property type="match status" value="1"/>
</dbReference>
<dbReference type="EMBL" id="CAFBLP010000003">
    <property type="protein sequence ID" value="CAB4860358.1"/>
    <property type="molecule type" value="Genomic_DNA"/>
</dbReference>
<sequence length="292" mass="31624">MSDADEIRDAQRTAWAGLSVSWEKWDSVIMDQLRPVSAAIIDRLDLADGHQHLDIAAGTGEPGLSIARLMPRGRVVLTDLVADMLEVAARRASAQGIVNAETTVCSADDLPFNDAAFDSVSVRFGYMFFPDMIKATAEFVRVLKPGGRLCSSVWVKPAENPWTTIAMQAIATELVVPAPDPDRPNMFRCAAPGYVSTLYEGAGLSDVAEWDVHVELVTRSSDEYWEMISEHVSLAAAALQQVDKQARERIRTHAIATVSAFEKDGKIRVPGVARCIVGTKPAMSGRISGAPS</sequence>
<dbReference type="InterPro" id="IPR029063">
    <property type="entry name" value="SAM-dependent_MTases_sf"/>
</dbReference>